<evidence type="ECO:0000259" key="2">
    <source>
        <dbReference type="Pfam" id="PF14365"/>
    </source>
</evidence>
<accession>A0AAW0IUX2</accession>
<dbReference type="AlphaFoldDB" id="A0AAW0IUX2"/>
<proteinExistence type="predicted"/>
<evidence type="ECO:0000256" key="1">
    <source>
        <dbReference type="SAM" id="SignalP"/>
    </source>
</evidence>
<sequence length="87" mass="9827">MASAGLRVTMGLYLLLVQCLCLGYDAIGEETTTIEQIQESDDREFDCVDIYKQPAFDHPLLQNHKIQMTPSFSGKVLKNYDIPIGKF</sequence>
<name>A0AAW0IUX2_QUESU</name>
<dbReference type="Pfam" id="PF14365">
    <property type="entry name" value="Neprosin_AP"/>
    <property type="match status" value="1"/>
</dbReference>
<dbReference type="EMBL" id="PKMF04000842">
    <property type="protein sequence ID" value="KAK7818127.1"/>
    <property type="molecule type" value="Genomic_DNA"/>
</dbReference>
<protein>
    <recommendedName>
        <fullName evidence="2">Neprosin activation peptide domain-containing protein</fullName>
    </recommendedName>
</protein>
<feature type="chain" id="PRO_5043743444" description="Neprosin activation peptide domain-containing protein" evidence="1">
    <location>
        <begin position="29"/>
        <end position="87"/>
    </location>
</feature>
<gene>
    <name evidence="3" type="ORF">CFP56_041797</name>
</gene>
<reference evidence="3 4" key="1">
    <citation type="journal article" date="2018" name="Sci. Data">
        <title>The draft genome sequence of cork oak.</title>
        <authorList>
            <person name="Ramos A.M."/>
            <person name="Usie A."/>
            <person name="Barbosa P."/>
            <person name="Barros P.M."/>
            <person name="Capote T."/>
            <person name="Chaves I."/>
            <person name="Simoes F."/>
            <person name="Abreu I."/>
            <person name="Carrasquinho I."/>
            <person name="Faro C."/>
            <person name="Guimaraes J.B."/>
            <person name="Mendonca D."/>
            <person name="Nobrega F."/>
            <person name="Rodrigues L."/>
            <person name="Saibo N.J.M."/>
            <person name="Varela M.C."/>
            <person name="Egas C."/>
            <person name="Matos J."/>
            <person name="Miguel C.M."/>
            <person name="Oliveira M.M."/>
            <person name="Ricardo C.P."/>
            <person name="Goncalves S."/>
        </authorList>
    </citation>
    <scope>NUCLEOTIDE SEQUENCE [LARGE SCALE GENOMIC DNA]</scope>
    <source>
        <strain evidence="4">cv. HL8</strain>
    </source>
</reference>
<organism evidence="3 4">
    <name type="scientific">Quercus suber</name>
    <name type="common">Cork oak</name>
    <dbReference type="NCBI Taxonomy" id="58331"/>
    <lineage>
        <taxon>Eukaryota</taxon>
        <taxon>Viridiplantae</taxon>
        <taxon>Streptophyta</taxon>
        <taxon>Embryophyta</taxon>
        <taxon>Tracheophyta</taxon>
        <taxon>Spermatophyta</taxon>
        <taxon>Magnoliopsida</taxon>
        <taxon>eudicotyledons</taxon>
        <taxon>Gunneridae</taxon>
        <taxon>Pentapetalae</taxon>
        <taxon>rosids</taxon>
        <taxon>fabids</taxon>
        <taxon>Fagales</taxon>
        <taxon>Fagaceae</taxon>
        <taxon>Quercus</taxon>
    </lineage>
</organism>
<evidence type="ECO:0000313" key="4">
    <source>
        <dbReference type="Proteomes" id="UP000237347"/>
    </source>
</evidence>
<comment type="caution">
    <text evidence="3">The sequence shown here is derived from an EMBL/GenBank/DDBJ whole genome shotgun (WGS) entry which is preliminary data.</text>
</comment>
<keyword evidence="1" id="KW-0732">Signal</keyword>
<dbReference type="Proteomes" id="UP000237347">
    <property type="component" value="Unassembled WGS sequence"/>
</dbReference>
<feature type="domain" description="Neprosin activation peptide" evidence="2">
    <location>
        <begin position="38"/>
        <end position="74"/>
    </location>
</feature>
<dbReference type="InterPro" id="IPR025521">
    <property type="entry name" value="Neprosin_propep"/>
</dbReference>
<evidence type="ECO:0000313" key="3">
    <source>
        <dbReference type="EMBL" id="KAK7818127.1"/>
    </source>
</evidence>
<feature type="signal peptide" evidence="1">
    <location>
        <begin position="1"/>
        <end position="28"/>
    </location>
</feature>
<keyword evidence="4" id="KW-1185">Reference proteome</keyword>